<dbReference type="GO" id="GO:0006493">
    <property type="term" value="P:protein O-linked glycosylation"/>
    <property type="evidence" value="ECO:0007669"/>
    <property type="project" value="InterPro"/>
</dbReference>
<dbReference type="InterPro" id="IPR037919">
    <property type="entry name" value="OGT"/>
</dbReference>
<dbReference type="PROSITE" id="PS51257">
    <property type="entry name" value="PROKAR_LIPOPROTEIN"/>
    <property type="match status" value="1"/>
</dbReference>
<accession>A2SF49</accession>
<dbReference type="SUPFAM" id="SSF48452">
    <property type="entry name" value="TPR-like"/>
    <property type="match status" value="1"/>
</dbReference>
<evidence type="ECO:0000313" key="3">
    <source>
        <dbReference type="Proteomes" id="UP000000366"/>
    </source>
</evidence>
<dbReference type="Gene3D" id="1.25.40.10">
    <property type="entry name" value="Tetratricopeptide repeat domain"/>
    <property type="match status" value="2"/>
</dbReference>
<keyword evidence="1" id="KW-0802">TPR repeat</keyword>
<organism evidence="2 3">
    <name type="scientific">Methylibium petroleiphilum (strain ATCC BAA-1232 / LMG 22953 / PM1)</name>
    <dbReference type="NCBI Taxonomy" id="420662"/>
    <lineage>
        <taxon>Bacteria</taxon>
        <taxon>Pseudomonadati</taxon>
        <taxon>Pseudomonadota</taxon>
        <taxon>Betaproteobacteria</taxon>
        <taxon>Burkholderiales</taxon>
        <taxon>Sphaerotilaceae</taxon>
        <taxon>Methylibium</taxon>
    </lineage>
</organism>
<dbReference type="InterPro" id="IPR019734">
    <property type="entry name" value="TPR_rpt"/>
</dbReference>
<dbReference type="RefSeq" id="WP_011828825.1">
    <property type="nucleotide sequence ID" value="NC_008825.1"/>
</dbReference>
<protein>
    <submittedName>
        <fullName evidence="2">Uncharacterized protein</fullName>
    </submittedName>
</protein>
<dbReference type="PANTHER" id="PTHR44366:SF1">
    <property type="entry name" value="UDP-N-ACETYLGLUCOSAMINE--PEPTIDE N-ACETYLGLUCOSAMINYLTRANSFERASE 110 KDA SUBUNIT"/>
    <property type="match status" value="1"/>
</dbReference>
<proteinExistence type="predicted"/>
<dbReference type="Pfam" id="PF13414">
    <property type="entry name" value="TPR_11"/>
    <property type="match status" value="1"/>
</dbReference>
<dbReference type="InterPro" id="IPR011990">
    <property type="entry name" value="TPR-like_helical_dom_sf"/>
</dbReference>
<gene>
    <name evidence="2" type="ordered locus">Mpe_A1226</name>
</gene>
<dbReference type="PROSITE" id="PS50293">
    <property type="entry name" value="TPR_REGION"/>
    <property type="match status" value="1"/>
</dbReference>
<dbReference type="Proteomes" id="UP000000366">
    <property type="component" value="Chromosome"/>
</dbReference>
<dbReference type="AlphaFoldDB" id="A2SF49"/>
<evidence type="ECO:0000256" key="1">
    <source>
        <dbReference type="PROSITE-ProRule" id="PRU00339"/>
    </source>
</evidence>
<name>A2SF49_METPP</name>
<dbReference type="PROSITE" id="PS50005">
    <property type="entry name" value="TPR"/>
    <property type="match status" value="1"/>
</dbReference>
<dbReference type="Pfam" id="PF13432">
    <property type="entry name" value="TPR_16"/>
    <property type="match status" value="1"/>
</dbReference>
<feature type="repeat" description="TPR" evidence="1">
    <location>
        <begin position="148"/>
        <end position="181"/>
    </location>
</feature>
<dbReference type="PANTHER" id="PTHR44366">
    <property type="entry name" value="UDP-N-ACETYLGLUCOSAMINE--PEPTIDE N-ACETYLGLUCOSAMINYLTRANSFERASE 110 KDA SUBUNIT"/>
    <property type="match status" value="1"/>
</dbReference>
<dbReference type="HOGENOM" id="CLU_092366_1_0_4"/>
<dbReference type="SMART" id="SM00028">
    <property type="entry name" value="TPR"/>
    <property type="match status" value="2"/>
</dbReference>
<dbReference type="eggNOG" id="COG0457">
    <property type="taxonomic scope" value="Bacteria"/>
</dbReference>
<evidence type="ECO:0000313" key="2">
    <source>
        <dbReference type="EMBL" id="ABM94188.1"/>
    </source>
</evidence>
<reference evidence="2 3" key="1">
    <citation type="journal article" date="2007" name="J. Bacteriol.">
        <title>Whole-genome analysis of the methyl tert-butyl ether-degrading beta-proteobacterium Methylibium petroleiphilum PM1.</title>
        <authorList>
            <person name="Kane S.R."/>
            <person name="Chakicherla A.Y."/>
            <person name="Chain P.S.G."/>
            <person name="Schmidt R."/>
            <person name="Shin M.W."/>
            <person name="Legler T.C."/>
            <person name="Scow K.M."/>
            <person name="Larimer F.W."/>
            <person name="Lucas S.M."/>
            <person name="Richardson P.M."/>
            <person name="Hristova K.R."/>
        </authorList>
    </citation>
    <scope>NUCLEOTIDE SEQUENCE [LARGE SCALE GENOMIC DNA]</scope>
    <source>
        <strain evidence="3">ATCC BAA-1232 / LMG 22953 / PM1</strain>
    </source>
</reference>
<dbReference type="KEGG" id="mpt:Mpe_A1226"/>
<dbReference type="STRING" id="420662.Mpe_A1226"/>
<keyword evidence="3" id="KW-1185">Reference proteome</keyword>
<dbReference type="GO" id="GO:0097363">
    <property type="term" value="F:protein O-acetylglucosaminyltransferase activity"/>
    <property type="evidence" value="ECO:0007669"/>
    <property type="project" value="TreeGrafter"/>
</dbReference>
<sequence length="243" mass="25337">MRSADAHRASSFAGVAGLVLLLGAALSGCAAMQQPLKALQQVVTPAASEPAASAADAAAAAAPAPVAAPVVAETPVSPAVQRAYDEARKAMRAGRPADAERGLRALVKSNPELGGPHANLGLLLRQAGRLPEAVAELEAAVHANPQQAVYFNQLGIAYRQQGEFAKAREAYERAIDLDATYASPLLNLGILHDLYLGEGSRALALYDRYLALSPGGDAQVAKWVADLKNRKPPPVTVSRKEQP</sequence>
<dbReference type="EMBL" id="CP000555">
    <property type="protein sequence ID" value="ABM94188.1"/>
    <property type="molecule type" value="Genomic_DNA"/>
</dbReference>